<sequence>DALPEGQTTVPLPLAGKTRKSPRAHHPILGLSSMRTAV</sequence>
<evidence type="ECO:0000313" key="2">
    <source>
        <dbReference type="EMBL" id="CAA9565657.1"/>
    </source>
</evidence>
<dbReference type="AlphaFoldDB" id="A0A6J4V3J4"/>
<feature type="compositionally biased region" description="Basic residues" evidence="1">
    <location>
        <begin position="17"/>
        <end position="26"/>
    </location>
</feature>
<accession>A0A6J4V3J4</accession>
<feature type="region of interest" description="Disordered" evidence="1">
    <location>
        <begin position="1"/>
        <end position="38"/>
    </location>
</feature>
<protein>
    <submittedName>
        <fullName evidence="2">Uncharacterized protein</fullName>
    </submittedName>
</protein>
<proteinExistence type="predicted"/>
<reference evidence="2" key="1">
    <citation type="submission" date="2020-02" db="EMBL/GenBank/DDBJ databases">
        <authorList>
            <person name="Meier V. D."/>
        </authorList>
    </citation>
    <scope>NUCLEOTIDE SEQUENCE</scope>
    <source>
        <strain evidence="2">AVDCRST_MAG19</strain>
    </source>
</reference>
<feature type="non-terminal residue" evidence="2">
    <location>
        <position position="38"/>
    </location>
</feature>
<feature type="non-terminal residue" evidence="2">
    <location>
        <position position="1"/>
    </location>
</feature>
<evidence type="ECO:0000256" key="1">
    <source>
        <dbReference type="SAM" id="MobiDB-lite"/>
    </source>
</evidence>
<dbReference type="EMBL" id="CADCWL010000103">
    <property type="protein sequence ID" value="CAA9565657.1"/>
    <property type="molecule type" value="Genomic_DNA"/>
</dbReference>
<feature type="compositionally biased region" description="Polar residues" evidence="1">
    <location>
        <begin position="1"/>
        <end position="10"/>
    </location>
</feature>
<gene>
    <name evidence="2" type="ORF">AVDCRST_MAG19-2226</name>
</gene>
<organism evidence="2">
    <name type="scientific">uncultured Thermomicrobiales bacterium</name>
    <dbReference type="NCBI Taxonomy" id="1645740"/>
    <lineage>
        <taxon>Bacteria</taxon>
        <taxon>Pseudomonadati</taxon>
        <taxon>Thermomicrobiota</taxon>
        <taxon>Thermomicrobia</taxon>
        <taxon>Thermomicrobiales</taxon>
        <taxon>environmental samples</taxon>
    </lineage>
</organism>
<name>A0A6J4V3J4_9BACT</name>